<dbReference type="Proteomes" id="UP001377567">
    <property type="component" value="Unassembled WGS sequence"/>
</dbReference>
<sequence>MGFIDTIKDAPLEAIGDDASQPLILTKEYLDSLIANYKEIDPERNLAIDELTVEGLDANQVWWQTKMVIDNIEGDLMSKIQEFREATQPAYGSDSSEEEIDEAESDVDDLAKSVISEDIEQSASEEDEEDDQEQPQIADEDAESDEMEVVEGKDDYIDSGIEDEAEQDDEEEEEEEEEDANNLNDRFFDIEEFNRQTLAQENNLDEDENNNDSEEIDYFADMPSEEEEEADYYEDFFDKPKSAKKASGSKHKSGEDGEGASDEDEEDQGSALNSMKLDLFEEASDEEDDADVGEDENGKKLSTFEKQQLEIQKQIAQLEAEAVAEKKWALKGEVKAKDRPEDALLAEDLEFERTAKPVPVITTDVTESLEEMIRKRIKEFNFDDLQRKTINDYTKRGPREHIEISDQKSAKSLADIYAEDYQGGNEESAVSEELQKSHDEITELFTNLTYKLDALSSAHFVPRPAQKSLEVRVETSAIAMEDAQPLSMSSGSTLAPQEVYKVGKADNTNEIRLKNGTVMSRDELSREDKTRLRRAAKRKRAKNLAKQPPKKKNKKDDVIETLARAKNITVIDKAGQKHDVKGKSKSKGNANDVTNFRL</sequence>
<evidence type="ECO:0000256" key="3">
    <source>
        <dbReference type="ARBA" id="ARBA00022552"/>
    </source>
</evidence>
<feature type="compositionally biased region" description="Acidic residues" evidence="8">
    <location>
        <begin position="256"/>
        <end position="268"/>
    </location>
</feature>
<gene>
    <name evidence="9" type="ORF">DAKH74_021120</name>
</gene>
<feature type="compositionally biased region" description="Acidic residues" evidence="8">
    <location>
        <begin position="117"/>
        <end position="149"/>
    </location>
</feature>
<dbReference type="Pfam" id="PF04006">
    <property type="entry name" value="Mpp10"/>
    <property type="match status" value="1"/>
</dbReference>
<feature type="compositionally biased region" description="Acidic residues" evidence="8">
    <location>
        <begin position="203"/>
        <end position="235"/>
    </location>
</feature>
<keyword evidence="10" id="KW-1185">Reference proteome</keyword>
<feature type="region of interest" description="Disordered" evidence="8">
    <location>
        <begin position="517"/>
        <end position="598"/>
    </location>
</feature>
<keyword evidence="3 7" id="KW-0698">rRNA processing</keyword>
<evidence type="ECO:0000256" key="2">
    <source>
        <dbReference type="ARBA" id="ARBA00022517"/>
    </source>
</evidence>
<feature type="compositionally biased region" description="Basic and acidic residues" evidence="8">
    <location>
        <begin position="520"/>
        <end position="530"/>
    </location>
</feature>
<evidence type="ECO:0000256" key="8">
    <source>
        <dbReference type="SAM" id="MobiDB-lite"/>
    </source>
</evidence>
<name>A0AAV5RXP8_MAUHU</name>
<keyword evidence="5 7" id="KW-0687">Ribonucleoprotein</keyword>
<evidence type="ECO:0000313" key="9">
    <source>
        <dbReference type="EMBL" id="GMM55496.1"/>
    </source>
</evidence>
<feature type="compositionally biased region" description="Basic residues" evidence="8">
    <location>
        <begin position="242"/>
        <end position="251"/>
    </location>
</feature>
<dbReference type="GO" id="GO:0034457">
    <property type="term" value="C:Mpp10 complex"/>
    <property type="evidence" value="ECO:0007669"/>
    <property type="project" value="UniProtKB-UniRule"/>
</dbReference>
<feature type="region of interest" description="Disordered" evidence="8">
    <location>
        <begin position="87"/>
        <end position="303"/>
    </location>
</feature>
<feature type="compositionally biased region" description="Acidic residues" evidence="8">
    <location>
        <begin position="95"/>
        <end position="108"/>
    </location>
</feature>
<comment type="caution">
    <text evidence="9">The sequence shown here is derived from an EMBL/GenBank/DDBJ whole genome shotgun (WGS) entry which is preliminary data.</text>
</comment>
<reference evidence="9 10" key="1">
    <citation type="journal article" date="2023" name="Elife">
        <title>Identification of key yeast species and microbe-microbe interactions impacting larval growth of Drosophila in the wild.</title>
        <authorList>
            <person name="Mure A."/>
            <person name="Sugiura Y."/>
            <person name="Maeda R."/>
            <person name="Honda K."/>
            <person name="Sakurai N."/>
            <person name="Takahashi Y."/>
            <person name="Watada M."/>
            <person name="Katoh T."/>
            <person name="Gotoh A."/>
            <person name="Gotoh Y."/>
            <person name="Taniguchi I."/>
            <person name="Nakamura K."/>
            <person name="Hayashi T."/>
            <person name="Katayama T."/>
            <person name="Uemura T."/>
            <person name="Hattori Y."/>
        </authorList>
    </citation>
    <scope>NUCLEOTIDE SEQUENCE [LARGE SCALE GENOMIC DNA]</scope>
    <source>
        <strain evidence="9 10">KH-74</strain>
    </source>
</reference>
<organism evidence="9 10">
    <name type="scientific">Maudiozyma humilis</name>
    <name type="common">Sour dough yeast</name>
    <name type="synonym">Kazachstania humilis</name>
    <dbReference type="NCBI Taxonomy" id="51915"/>
    <lineage>
        <taxon>Eukaryota</taxon>
        <taxon>Fungi</taxon>
        <taxon>Dikarya</taxon>
        <taxon>Ascomycota</taxon>
        <taxon>Saccharomycotina</taxon>
        <taxon>Saccharomycetes</taxon>
        <taxon>Saccharomycetales</taxon>
        <taxon>Saccharomycetaceae</taxon>
        <taxon>Maudiozyma</taxon>
    </lineage>
</organism>
<feature type="compositionally biased region" description="Acidic residues" evidence="8">
    <location>
        <begin position="280"/>
        <end position="295"/>
    </location>
</feature>
<comment type="function">
    <text evidence="7">Involved in nucleolar processing of pre-18S ribosomal RNA.</text>
</comment>
<evidence type="ECO:0000256" key="6">
    <source>
        <dbReference type="ARBA" id="ARBA00029455"/>
    </source>
</evidence>
<dbReference type="GO" id="GO:0005732">
    <property type="term" value="C:sno(s)RNA-containing ribonucleoprotein complex"/>
    <property type="evidence" value="ECO:0007669"/>
    <property type="project" value="UniProtKB-UniRule"/>
</dbReference>
<keyword evidence="2 7" id="KW-0690">Ribosome biogenesis</keyword>
<dbReference type="PANTHER" id="PTHR17039:SF0">
    <property type="entry name" value="U3 SMALL NUCLEOLAR RIBONUCLEOPROTEIN PROTEIN MPP10"/>
    <property type="match status" value="1"/>
</dbReference>
<comment type="subcellular location">
    <subcellularLocation>
        <location evidence="1 7">Nucleus</location>
        <location evidence="1 7">Nucleolus</location>
    </subcellularLocation>
</comment>
<evidence type="ECO:0000256" key="5">
    <source>
        <dbReference type="ARBA" id="ARBA00023274"/>
    </source>
</evidence>
<dbReference type="PANTHER" id="PTHR17039">
    <property type="entry name" value="U3 SMALL NUCLEOLAR RIBONUCLEOPROTEIN PROTEIN MPP10"/>
    <property type="match status" value="1"/>
</dbReference>
<feature type="compositionally biased region" description="Basic residues" evidence="8">
    <location>
        <begin position="531"/>
        <end position="553"/>
    </location>
</feature>
<evidence type="ECO:0000256" key="1">
    <source>
        <dbReference type="ARBA" id="ARBA00004604"/>
    </source>
</evidence>
<feature type="compositionally biased region" description="Acidic residues" evidence="8">
    <location>
        <begin position="160"/>
        <end position="180"/>
    </location>
</feature>
<dbReference type="GO" id="GO:0032040">
    <property type="term" value="C:small-subunit processome"/>
    <property type="evidence" value="ECO:0007669"/>
    <property type="project" value="TreeGrafter"/>
</dbReference>
<feature type="compositionally biased region" description="Polar residues" evidence="8">
    <location>
        <begin position="587"/>
        <end position="598"/>
    </location>
</feature>
<dbReference type="EMBL" id="BTGD01000005">
    <property type="protein sequence ID" value="GMM55496.1"/>
    <property type="molecule type" value="Genomic_DNA"/>
</dbReference>
<evidence type="ECO:0000313" key="10">
    <source>
        <dbReference type="Proteomes" id="UP001377567"/>
    </source>
</evidence>
<evidence type="ECO:0000256" key="4">
    <source>
        <dbReference type="ARBA" id="ARBA00023242"/>
    </source>
</evidence>
<proteinExistence type="inferred from homology"/>
<dbReference type="InterPro" id="IPR012173">
    <property type="entry name" value="Mpp10"/>
</dbReference>
<protein>
    <recommendedName>
        <fullName evidence="7">U3 small nucleolar ribonucleoprotein protein MPP10</fullName>
    </recommendedName>
</protein>
<dbReference type="AlphaFoldDB" id="A0AAV5RXP8"/>
<dbReference type="GO" id="GO:0006364">
    <property type="term" value="P:rRNA processing"/>
    <property type="evidence" value="ECO:0007669"/>
    <property type="project" value="UniProtKB-KW"/>
</dbReference>
<evidence type="ECO:0000256" key="7">
    <source>
        <dbReference type="PIRNR" id="PIRNR017300"/>
    </source>
</evidence>
<comment type="similarity">
    <text evidence="6 7">Belongs to the MPP10 family.</text>
</comment>
<dbReference type="PIRSF" id="PIRSF017300">
    <property type="entry name" value="snoRNP_Mpp10"/>
    <property type="match status" value="1"/>
</dbReference>
<keyword evidence="4 7" id="KW-0539">Nucleus</keyword>
<accession>A0AAV5RXP8</accession>